<accession>X0USY7</accession>
<protein>
    <recommendedName>
        <fullName evidence="1">Phage conserved hypothetical protein C-terminal domain-containing protein</fullName>
    </recommendedName>
</protein>
<gene>
    <name evidence="2" type="ORF">S01H1_31589</name>
</gene>
<dbReference type="InterPro" id="IPR011741">
    <property type="entry name" value="Phg_2220_C"/>
</dbReference>
<evidence type="ECO:0000259" key="1">
    <source>
        <dbReference type="Pfam" id="PF09524"/>
    </source>
</evidence>
<dbReference type="EMBL" id="BARS01019495">
    <property type="protein sequence ID" value="GAF91560.1"/>
    <property type="molecule type" value="Genomic_DNA"/>
</dbReference>
<reference evidence="2" key="1">
    <citation type="journal article" date="2014" name="Front. Microbiol.">
        <title>High frequency of phylogenetically diverse reductive dehalogenase-homologous genes in deep subseafloor sedimentary metagenomes.</title>
        <authorList>
            <person name="Kawai M."/>
            <person name="Futagami T."/>
            <person name="Toyoda A."/>
            <person name="Takaki Y."/>
            <person name="Nishi S."/>
            <person name="Hori S."/>
            <person name="Arai W."/>
            <person name="Tsubouchi T."/>
            <person name="Morono Y."/>
            <person name="Uchiyama I."/>
            <person name="Ito T."/>
            <person name="Fujiyama A."/>
            <person name="Inagaki F."/>
            <person name="Takami H."/>
        </authorList>
    </citation>
    <scope>NUCLEOTIDE SEQUENCE</scope>
    <source>
        <strain evidence="2">Expedition CK06-06</strain>
    </source>
</reference>
<organism evidence="2">
    <name type="scientific">marine sediment metagenome</name>
    <dbReference type="NCBI Taxonomy" id="412755"/>
    <lineage>
        <taxon>unclassified sequences</taxon>
        <taxon>metagenomes</taxon>
        <taxon>ecological metagenomes</taxon>
    </lineage>
</organism>
<feature type="domain" description="Phage conserved hypothetical protein C-terminal" evidence="1">
    <location>
        <begin position="13"/>
        <end position="64"/>
    </location>
</feature>
<sequence>RPSDRGFGVDAWASTIGKIIESGFTASEMIEVVDWKGEEAGRTGKWEWFKPDTLFRPTKFPGYLDSARAGVKMGQSKLALGREAELEHIRKTNDWLKPLGK</sequence>
<name>X0USY7_9ZZZZ</name>
<evidence type="ECO:0000313" key="2">
    <source>
        <dbReference type="EMBL" id="GAF91560.1"/>
    </source>
</evidence>
<feature type="non-terminal residue" evidence="2">
    <location>
        <position position="1"/>
    </location>
</feature>
<dbReference type="Pfam" id="PF09524">
    <property type="entry name" value="Phg_2220_C"/>
    <property type="match status" value="1"/>
</dbReference>
<dbReference type="AlphaFoldDB" id="X0USY7"/>
<proteinExistence type="predicted"/>
<comment type="caution">
    <text evidence="2">The sequence shown here is derived from an EMBL/GenBank/DDBJ whole genome shotgun (WGS) entry which is preliminary data.</text>
</comment>